<name>A0A812NLI0_9DINO</name>
<dbReference type="Gene3D" id="2.130.10.10">
    <property type="entry name" value="YVTN repeat-like/Quinoprotein amine dehydrogenase"/>
    <property type="match status" value="2"/>
</dbReference>
<dbReference type="Gene3D" id="3.20.180.20">
    <property type="entry name" value="Dynein heavy chain, N-terminal domain 2"/>
    <property type="match status" value="1"/>
</dbReference>
<dbReference type="Gene3D" id="1.20.58.1120">
    <property type="match status" value="1"/>
</dbReference>
<sequence length="1506" mass="169914">MVRNRRTLRSYVASALWLRSDGGGAGKPSASPDAFSYHCDMVFSEPVGGMVWGIAADPRHKLLIAPALDHMVYAWNMTGEPALWERHMLHEHKDEVWRVAVHAEQPERDGSSKPRFLTGSLDGSVRVWSRTDTGFRSEILYNSSYMVTALAASVWIAHGDKSGLIGIWWRSDTWYRALQADDVMIQALGFTSQNLLIAASDDGWVRVWNVTAGQVDRAWRANNGSVVSVVSLGDQLATSGYDRIGIREPWSLKLWDLETSQLLSATGKFGVVTHVVSFGQDQIVLGGPGHVVFIVLLPAWEVVHTLKGAEEAVQALHTFDGFIASGSADRIVRLWRCKRTACDFSDDFTGLWQRPEKGARERVEEIGEQAKQEAKMEATIAKLNRIWSAVEFVYEKHKGTDVLLMRLRDEDVEILEENQVQVQNMFASRFLSTFETQVAGWQKTLANISETTNLLGEVLRTWDFLENLFIHSEEVKKELPDESERFLEIDDDVKQLLRRGFEARFAKVFCADPGIYQILEKTQTQLSMCEKALNEFMDGKRQAFPRFYFMSSANLLDVLSNGNNPARVVPQFPKFFNAIEKYDLEYPDGPGTRPVATGMHACIGKEFVPFPEPLLLNGKVEVYLERCIEAFRGALRHFAIRDLRSYAEQDCEADGVARGRWLLEVKAAQGALLVQLITWVQLVEGAFQVPPDPDDDDEVAEEVEQKVMEAWKKQQELLLDLIRLTQTDLTKPDRQKVMCAITLDAHNRDVQERLVKDRVTSADAFQWQSMLKCYWILDTPGEGTAQMQICDARIWYAYEYLGNGPRLVVTPLTDRIYVTATQALHLNMGCAPAGPAGTGKTESTKDLANALARACYVINAAPEMDYLTLGNIFKGLAASGSWGCFDEFNRLVPEVLSVCTVQFKAVCDALRNKLDRFFLQGDEIHLDRGVGVFITMNPGYLGRSELPEGLKALFRPITVMVPDFMLIMENMFMSEGFLDAKNLALKFSTLYALNKDLLSKSNKYDWGMRAIKSVLVVAGSFKRADPSLSEQAVLMRSLRDTNVAKIEGDDLKIFMGLLADLFPGVQVPRARDYDFEQVCVEVMESDFGYTNDPDGYLLLKISQLIELLEIRHSVFLMGVALSITAALPCLRDKTTVVDFSPKAITTNELYGSVNMYTREWKDGILSKTMRDLGLVPDTHPKWIMLDGDLDANWIESMNSVMDDSRLLTLPSNERIPLKMHMKMIFEIRDLNYATPATATRAGIVCMSDKEGVQWQCYVNSWIKKCAYPEPFKEQLALLFDKYCSTTLAWIRKSAKIQVPYVEVALISALCSLLDARLPSHNLEAEAEVDLAVEAWFVFCTIFATGSSLAEVDGIDYRKAFSTWWKNEMKTIKYPTKGLVFDLYVRDSRLEEWGSLVEPLQYRSTTPMGEVTVPTTETVCLDYFMKALIEVNHPVMLIGLAGCGKTQSCTGLLKRLDHEVFMGYKMNMSYYTDSTMLQTMMEIPLEKKAPQQRSMRFAHPSTAKPRS</sequence>
<dbReference type="SUPFAM" id="SSF50978">
    <property type="entry name" value="WD40 repeat-like"/>
    <property type="match status" value="1"/>
</dbReference>
<dbReference type="GO" id="GO:0045505">
    <property type="term" value="F:dynein intermediate chain binding"/>
    <property type="evidence" value="ECO:0007669"/>
    <property type="project" value="InterPro"/>
</dbReference>
<keyword evidence="11" id="KW-1185">Reference proteome</keyword>
<dbReference type="InterPro" id="IPR042228">
    <property type="entry name" value="Dynein_linker_3"/>
</dbReference>
<dbReference type="EMBL" id="CAJNDS010002069">
    <property type="protein sequence ID" value="CAE7303428.1"/>
    <property type="molecule type" value="Genomic_DNA"/>
</dbReference>
<dbReference type="InterPro" id="IPR043157">
    <property type="entry name" value="Dynein_AAA1S"/>
</dbReference>
<dbReference type="GO" id="GO:0030286">
    <property type="term" value="C:dynein complex"/>
    <property type="evidence" value="ECO:0007669"/>
    <property type="project" value="InterPro"/>
</dbReference>
<dbReference type="SUPFAM" id="SSF52540">
    <property type="entry name" value="P-loop containing nucleoside triphosphate hydrolases"/>
    <property type="match status" value="1"/>
</dbReference>
<evidence type="ECO:0000256" key="4">
    <source>
        <dbReference type="PROSITE-ProRule" id="PRU00221"/>
    </source>
</evidence>
<comment type="caution">
    <text evidence="10">The sequence shown here is derived from an EMBL/GenBank/DDBJ whole genome shotgun (WGS) entry which is preliminary data.</text>
</comment>
<proteinExistence type="inferred from homology"/>
<keyword evidence="3" id="KW-0677">Repeat</keyword>
<evidence type="ECO:0000259" key="7">
    <source>
        <dbReference type="Pfam" id="PF08393"/>
    </source>
</evidence>
<organism evidence="10 11">
    <name type="scientific">Symbiodinium natans</name>
    <dbReference type="NCBI Taxonomy" id="878477"/>
    <lineage>
        <taxon>Eukaryota</taxon>
        <taxon>Sar</taxon>
        <taxon>Alveolata</taxon>
        <taxon>Dinophyceae</taxon>
        <taxon>Suessiales</taxon>
        <taxon>Symbiodiniaceae</taxon>
        <taxon>Symbiodinium</taxon>
    </lineage>
</organism>
<dbReference type="FunFam" id="1.20.140.100:FF:000001">
    <property type="entry name" value="dynein heavy chain 17, axonemal"/>
    <property type="match status" value="1"/>
</dbReference>
<evidence type="ECO:0000256" key="2">
    <source>
        <dbReference type="ARBA" id="ARBA00022574"/>
    </source>
</evidence>
<dbReference type="Gene3D" id="1.20.140.100">
    <property type="entry name" value="Dynein heavy chain, N-terminal domain 2"/>
    <property type="match status" value="1"/>
</dbReference>
<evidence type="ECO:0000313" key="10">
    <source>
        <dbReference type="EMBL" id="CAE7303428.1"/>
    </source>
</evidence>
<dbReference type="Pfam" id="PF07728">
    <property type="entry name" value="AAA_5"/>
    <property type="match status" value="1"/>
</dbReference>
<evidence type="ECO:0000259" key="8">
    <source>
        <dbReference type="Pfam" id="PF12774"/>
    </source>
</evidence>
<dbReference type="InterPro" id="IPR013602">
    <property type="entry name" value="Dynein_heavy_linker"/>
</dbReference>
<evidence type="ECO:0000259" key="9">
    <source>
        <dbReference type="Pfam" id="PF17852"/>
    </source>
</evidence>
<dbReference type="PANTHER" id="PTHR45703">
    <property type="entry name" value="DYNEIN HEAVY CHAIN"/>
    <property type="match status" value="1"/>
</dbReference>
<dbReference type="Pfam" id="PF12775">
    <property type="entry name" value="AAA_7"/>
    <property type="match status" value="1"/>
</dbReference>
<dbReference type="InterPro" id="IPR035699">
    <property type="entry name" value="AAA_6"/>
</dbReference>
<dbReference type="Proteomes" id="UP000604046">
    <property type="component" value="Unassembled WGS sequence"/>
</dbReference>
<feature type="domain" description="Dynein heavy chain hydrolytic ATP-binding dynein motor region" evidence="8">
    <location>
        <begin position="796"/>
        <end position="1122"/>
    </location>
</feature>
<accession>A0A812NLI0</accession>
<dbReference type="GO" id="GO:0007018">
    <property type="term" value="P:microtubule-based movement"/>
    <property type="evidence" value="ECO:0007669"/>
    <property type="project" value="InterPro"/>
</dbReference>
<dbReference type="GO" id="GO:0051959">
    <property type="term" value="F:dynein light intermediate chain binding"/>
    <property type="evidence" value="ECO:0007669"/>
    <property type="project" value="InterPro"/>
</dbReference>
<dbReference type="Pfam" id="PF00400">
    <property type="entry name" value="WD40"/>
    <property type="match status" value="2"/>
</dbReference>
<dbReference type="Gene3D" id="3.40.50.300">
    <property type="entry name" value="P-loop containing nucleotide triphosphate hydrolases"/>
    <property type="match status" value="3"/>
</dbReference>
<evidence type="ECO:0000256" key="3">
    <source>
        <dbReference type="ARBA" id="ARBA00022737"/>
    </source>
</evidence>
<dbReference type="Gene3D" id="1.10.8.710">
    <property type="match status" value="1"/>
</dbReference>
<feature type="domain" description="Dynein heavy chain AAA 5 extension" evidence="9">
    <location>
        <begin position="1276"/>
        <end position="1392"/>
    </location>
</feature>
<dbReference type="InterPro" id="IPR011704">
    <property type="entry name" value="ATPase_dyneun-rel_AAA"/>
</dbReference>
<dbReference type="FunFam" id="3.40.50.300:FF:000738">
    <property type="entry name" value="Dynein heavy chain axonemal"/>
    <property type="match status" value="1"/>
</dbReference>
<dbReference type="Pfam" id="PF17852">
    <property type="entry name" value="Dynein_AAA_lid"/>
    <property type="match status" value="1"/>
</dbReference>
<evidence type="ECO:0000256" key="5">
    <source>
        <dbReference type="SAM" id="MobiDB-lite"/>
    </source>
</evidence>
<dbReference type="SMART" id="SM00320">
    <property type="entry name" value="WD40"/>
    <property type="match status" value="5"/>
</dbReference>
<dbReference type="InterPro" id="IPR026983">
    <property type="entry name" value="DHC"/>
</dbReference>
<dbReference type="GO" id="GO:0016887">
    <property type="term" value="F:ATP hydrolysis activity"/>
    <property type="evidence" value="ECO:0007669"/>
    <property type="project" value="InterPro"/>
</dbReference>
<dbReference type="Pfam" id="PF12774">
    <property type="entry name" value="AAA_6"/>
    <property type="match status" value="1"/>
</dbReference>
<feature type="repeat" description="WD" evidence="4">
    <location>
        <begin position="178"/>
        <end position="218"/>
    </location>
</feature>
<dbReference type="OrthoDB" id="443117at2759"/>
<dbReference type="InterPro" id="IPR019775">
    <property type="entry name" value="WD40_repeat_CS"/>
</dbReference>
<comment type="similarity">
    <text evidence="1">Belongs to the dynein heavy chain family.</text>
</comment>
<dbReference type="PANTHER" id="PTHR45703:SF8">
    <property type="entry name" value="DYNEINS HEAVY CHAIN"/>
    <property type="match status" value="1"/>
</dbReference>
<evidence type="ECO:0000256" key="1">
    <source>
        <dbReference type="ARBA" id="ARBA00008887"/>
    </source>
</evidence>
<evidence type="ECO:0000259" key="6">
    <source>
        <dbReference type="Pfam" id="PF07728"/>
    </source>
</evidence>
<dbReference type="FunFam" id="1.10.8.710:FF:000007">
    <property type="entry name" value="Putative dynein heavy chain"/>
    <property type="match status" value="1"/>
</dbReference>
<dbReference type="InterPro" id="IPR015943">
    <property type="entry name" value="WD40/YVTN_repeat-like_dom_sf"/>
</dbReference>
<keyword evidence="2 4" id="KW-0853">WD repeat</keyword>
<dbReference type="InterPro" id="IPR036322">
    <property type="entry name" value="WD40_repeat_dom_sf"/>
</dbReference>
<dbReference type="GO" id="GO:0005524">
    <property type="term" value="F:ATP binding"/>
    <property type="evidence" value="ECO:0007669"/>
    <property type="project" value="InterPro"/>
</dbReference>
<evidence type="ECO:0000313" key="11">
    <source>
        <dbReference type="Proteomes" id="UP000604046"/>
    </source>
</evidence>
<reference evidence="10" key="1">
    <citation type="submission" date="2021-02" db="EMBL/GenBank/DDBJ databases">
        <authorList>
            <person name="Dougan E. K."/>
            <person name="Rhodes N."/>
            <person name="Thang M."/>
            <person name="Chan C."/>
        </authorList>
    </citation>
    <scope>NUCLEOTIDE SEQUENCE</scope>
</reference>
<gene>
    <name evidence="10" type="primary">ODA11</name>
    <name evidence="10" type="ORF">SNAT2548_LOCUS15955</name>
</gene>
<feature type="domain" description="Dynein heavy chain linker" evidence="7">
    <location>
        <begin position="360"/>
        <end position="637"/>
    </location>
</feature>
<dbReference type="InterPro" id="IPR042222">
    <property type="entry name" value="Dynein_2_N"/>
</dbReference>
<dbReference type="PROSITE" id="PS50082">
    <property type="entry name" value="WD_REPEATS_2"/>
    <property type="match status" value="1"/>
</dbReference>
<dbReference type="InterPro" id="IPR001680">
    <property type="entry name" value="WD40_rpt"/>
</dbReference>
<feature type="region of interest" description="Disordered" evidence="5">
    <location>
        <begin position="1487"/>
        <end position="1506"/>
    </location>
</feature>
<dbReference type="PROSITE" id="PS00678">
    <property type="entry name" value="WD_REPEATS_1"/>
    <property type="match status" value="1"/>
</dbReference>
<feature type="domain" description="ATPase dynein-related AAA" evidence="6">
    <location>
        <begin position="1141"/>
        <end position="1229"/>
    </location>
</feature>
<dbReference type="Pfam" id="PF08393">
    <property type="entry name" value="DHC_N2"/>
    <property type="match status" value="1"/>
</dbReference>
<dbReference type="InterPro" id="IPR041466">
    <property type="entry name" value="Dynein_AAA5_ext"/>
</dbReference>
<dbReference type="InterPro" id="IPR027417">
    <property type="entry name" value="P-loop_NTPase"/>
</dbReference>
<protein>
    <submittedName>
        <fullName evidence="10">ODA11 protein</fullName>
    </submittedName>
</protein>